<keyword evidence="5 6" id="KW-1015">Disulfide bond</keyword>
<proteinExistence type="inferred from homology"/>
<feature type="signal peptide" evidence="6">
    <location>
        <begin position="1"/>
        <end position="22"/>
    </location>
</feature>
<dbReference type="Pfam" id="PF01185">
    <property type="entry name" value="Hydrophobin"/>
    <property type="match status" value="1"/>
</dbReference>
<sequence length="111" mass="11345">MFARSTQTFLAIVLFFVVFAMATPVPQPNSCNTGPVQCCTTLRSKKDDALLESLLGLLGVAAGPTDALVGLNCSPISDIGPDQASCNTSPVCCTNNNVGGLISVGCVPISP</sequence>
<comment type="similarity">
    <text evidence="2 6">Belongs to the fungal hydrophobin family.</text>
</comment>
<dbReference type="EMBL" id="JANAWD010000115">
    <property type="protein sequence ID" value="KAJ3486637.1"/>
    <property type="molecule type" value="Genomic_DNA"/>
</dbReference>
<evidence type="ECO:0000256" key="2">
    <source>
        <dbReference type="ARBA" id="ARBA00010446"/>
    </source>
</evidence>
<keyword evidence="4 6" id="KW-0964">Secreted</keyword>
<evidence type="ECO:0000256" key="3">
    <source>
        <dbReference type="ARBA" id="ARBA00022512"/>
    </source>
</evidence>
<dbReference type="SMART" id="SM00075">
    <property type="entry name" value="HYDRO"/>
    <property type="match status" value="1"/>
</dbReference>
<dbReference type="CDD" id="cd23507">
    <property type="entry name" value="hydrophobin_I"/>
    <property type="match status" value="1"/>
</dbReference>
<keyword evidence="8" id="KW-1185">Reference proteome</keyword>
<dbReference type="AlphaFoldDB" id="A0AAD5YK88"/>
<evidence type="ECO:0000313" key="7">
    <source>
        <dbReference type="EMBL" id="KAJ3486637.1"/>
    </source>
</evidence>
<protein>
    <recommendedName>
        <fullName evidence="6">Hydrophobin</fullName>
    </recommendedName>
</protein>
<keyword evidence="6" id="KW-0732">Signal</keyword>
<name>A0AAD5YK88_9APHY</name>
<accession>A0AAD5YK88</accession>
<gene>
    <name evidence="7" type="ORF">NLI96_g4089</name>
</gene>
<keyword evidence="3 6" id="KW-0134">Cell wall</keyword>
<evidence type="ECO:0000256" key="6">
    <source>
        <dbReference type="RuleBase" id="RU365009"/>
    </source>
</evidence>
<comment type="subcellular location">
    <subcellularLocation>
        <location evidence="1 6">Secreted</location>
        <location evidence="1 6">Cell wall</location>
    </subcellularLocation>
</comment>
<feature type="chain" id="PRO_5041774964" description="Hydrophobin" evidence="6">
    <location>
        <begin position="23"/>
        <end position="111"/>
    </location>
</feature>
<evidence type="ECO:0000256" key="4">
    <source>
        <dbReference type="ARBA" id="ARBA00022525"/>
    </source>
</evidence>
<evidence type="ECO:0000256" key="5">
    <source>
        <dbReference type="ARBA" id="ARBA00023157"/>
    </source>
</evidence>
<dbReference type="Proteomes" id="UP001212997">
    <property type="component" value="Unassembled WGS sequence"/>
</dbReference>
<dbReference type="InterPro" id="IPR001338">
    <property type="entry name" value="Class_I_Hydrophobin"/>
</dbReference>
<evidence type="ECO:0000256" key="1">
    <source>
        <dbReference type="ARBA" id="ARBA00004191"/>
    </source>
</evidence>
<dbReference type="GO" id="GO:0009277">
    <property type="term" value="C:fungal-type cell wall"/>
    <property type="evidence" value="ECO:0007669"/>
    <property type="project" value="InterPro"/>
</dbReference>
<dbReference type="GO" id="GO:0005199">
    <property type="term" value="F:structural constituent of cell wall"/>
    <property type="evidence" value="ECO:0007669"/>
    <property type="project" value="InterPro"/>
</dbReference>
<evidence type="ECO:0000313" key="8">
    <source>
        <dbReference type="Proteomes" id="UP001212997"/>
    </source>
</evidence>
<reference evidence="7" key="1">
    <citation type="submission" date="2022-07" db="EMBL/GenBank/DDBJ databases">
        <title>Genome Sequence of Physisporinus lineatus.</title>
        <authorList>
            <person name="Buettner E."/>
        </authorList>
    </citation>
    <scope>NUCLEOTIDE SEQUENCE</scope>
    <source>
        <strain evidence="7">VT162</strain>
    </source>
</reference>
<comment type="caution">
    <text evidence="7">The sequence shown here is derived from an EMBL/GenBank/DDBJ whole genome shotgun (WGS) entry which is preliminary data.</text>
</comment>
<organism evidence="7 8">
    <name type="scientific">Meripilus lineatus</name>
    <dbReference type="NCBI Taxonomy" id="2056292"/>
    <lineage>
        <taxon>Eukaryota</taxon>
        <taxon>Fungi</taxon>
        <taxon>Dikarya</taxon>
        <taxon>Basidiomycota</taxon>
        <taxon>Agaricomycotina</taxon>
        <taxon>Agaricomycetes</taxon>
        <taxon>Polyporales</taxon>
        <taxon>Meripilaceae</taxon>
        <taxon>Meripilus</taxon>
    </lineage>
</organism>